<feature type="transmembrane region" description="Helical" evidence="2">
    <location>
        <begin position="382"/>
        <end position="403"/>
    </location>
</feature>
<protein>
    <submittedName>
        <fullName evidence="3">Uncharacterized protein</fullName>
    </submittedName>
</protein>
<comment type="caution">
    <text evidence="3">The sequence shown here is derived from an EMBL/GenBank/DDBJ whole genome shotgun (WGS) entry which is preliminary data.</text>
</comment>
<gene>
    <name evidence="3" type="ORF">B0I36DRAFT_433356</name>
</gene>
<dbReference type="RefSeq" id="XP_046008958.1">
    <property type="nucleotide sequence ID" value="XM_046162665.1"/>
</dbReference>
<proteinExistence type="predicted"/>
<sequence>MLEFSMEHDLQQPPRPTQSHRHRKSLSRQSFTLGRRILQGNFNTTSIASAEQDSKSQEGHHDDKHNTAATRDQTEYTLDSREDSSAADPNSVTVNSALTFHEDDQPTQEGSRITEPLSSSEEKDAEERNRPENEIDSQFGSDAGGDTKDSRQPVVRTPTQYSVDRSNDANERHERRQISFSSAESTAVNSDEDESILVETQQDIPAFSTSQRRRQDINCSCDKCVFRQQVLAAVAADTQQQRRRNQQHQQREQQDQQQDGEPLLAPLVFQTMCLAAKVLGDSIRSVRRDAENYIIDLYVHQSMELSSRSTSEDSADHDTDYGVWEDEEDQNADTSIPHPDLIGVDPDIIITPSLPSDRRSTTPTSIKRQRVPVPVPRKPVTALRAAVGLAACLAIWLFARIAVFFGPELLFGVCFVFVAILVGPGCRLVFDNYDDDDGGDAGSVVMKPATTGTGADMPYDDETEEEEEEGEAAAIEMNDRSRTRARSRNRHPRRGSESACDADGEEEEDLNSDDICSD</sequence>
<feature type="compositionally biased region" description="Polar residues" evidence="1">
    <location>
        <begin position="87"/>
        <end position="98"/>
    </location>
</feature>
<feature type="region of interest" description="Disordered" evidence="1">
    <location>
        <begin position="237"/>
        <end position="260"/>
    </location>
</feature>
<dbReference type="EMBL" id="JAGTJQ010000008">
    <property type="protein sequence ID" value="KAH7025741.1"/>
    <property type="molecule type" value="Genomic_DNA"/>
</dbReference>
<feature type="compositionally biased region" description="Basic and acidic residues" evidence="1">
    <location>
        <begin position="165"/>
        <end position="177"/>
    </location>
</feature>
<accession>A0A9P8Y0F6</accession>
<evidence type="ECO:0000256" key="2">
    <source>
        <dbReference type="SAM" id="Phobius"/>
    </source>
</evidence>
<feature type="compositionally biased region" description="Polar residues" evidence="1">
    <location>
        <begin position="107"/>
        <end position="119"/>
    </location>
</feature>
<dbReference type="GeneID" id="70192211"/>
<evidence type="ECO:0000256" key="1">
    <source>
        <dbReference type="SAM" id="MobiDB-lite"/>
    </source>
</evidence>
<keyword evidence="2" id="KW-0472">Membrane</keyword>
<evidence type="ECO:0000313" key="3">
    <source>
        <dbReference type="EMBL" id="KAH7025741.1"/>
    </source>
</evidence>
<keyword evidence="2" id="KW-0812">Transmembrane</keyword>
<dbReference type="Proteomes" id="UP000756346">
    <property type="component" value="Unassembled WGS sequence"/>
</dbReference>
<feature type="compositionally biased region" description="Polar residues" evidence="1">
    <location>
        <begin position="40"/>
        <end position="51"/>
    </location>
</feature>
<reference evidence="3" key="1">
    <citation type="journal article" date="2021" name="Nat. Commun.">
        <title>Genetic determinants of endophytism in the Arabidopsis root mycobiome.</title>
        <authorList>
            <person name="Mesny F."/>
            <person name="Miyauchi S."/>
            <person name="Thiergart T."/>
            <person name="Pickel B."/>
            <person name="Atanasova L."/>
            <person name="Karlsson M."/>
            <person name="Huettel B."/>
            <person name="Barry K.W."/>
            <person name="Haridas S."/>
            <person name="Chen C."/>
            <person name="Bauer D."/>
            <person name="Andreopoulos W."/>
            <person name="Pangilinan J."/>
            <person name="LaButti K."/>
            <person name="Riley R."/>
            <person name="Lipzen A."/>
            <person name="Clum A."/>
            <person name="Drula E."/>
            <person name="Henrissat B."/>
            <person name="Kohler A."/>
            <person name="Grigoriev I.V."/>
            <person name="Martin F.M."/>
            <person name="Hacquard S."/>
        </authorList>
    </citation>
    <scope>NUCLEOTIDE SEQUENCE</scope>
    <source>
        <strain evidence="3">MPI-CAGE-CH-0230</strain>
    </source>
</reference>
<name>A0A9P8Y0F6_9PEZI</name>
<keyword evidence="2" id="KW-1133">Transmembrane helix</keyword>
<feature type="compositionally biased region" description="Basic and acidic residues" evidence="1">
    <location>
        <begin position="1"/>
        <end position="10"/>
    </location>
</feature>
<feature type="compositionally biased region" description="Basic and acidic residues" evidence="1">
    <location>
        <begin position="52"/>
        <end position="84"/>
    </location>
</feature>
<feature type="region of interest" description="Disordered" evidence="1">
    <location>
        <begin position="1"/>
        <end position="194"/>
    </location>
</feature>
<feature type="compositionally biased region" description="Acidic residues" evidence="1">
    <location>
        <begin position="500"/>
        <end position="518"/>
    </location>
</feature>
<organism evidence="3 4">
    <name type="scientific">Microdochium trichocladiopsis</name>
    <dbReference type="NCBI Taxonomy" id="1682393"/>
    <lineage>
        <taxon>Eukaryota</taxon>
        <taxon>Fungi</taxon>
        <taxon>Dikarya</taxon>
        <taxon>Ascomycota</taxon>
        <taxon>Pezizomycotina</taxon>
        <taxon>Sordariomycetes</taxon>
        <taxon>Xylariomycetidae</taxon>
        <taxon>Xylariales</taxon>
        <taxon>Microdochiaceae</taxon>
        <taxon>Microdochium</taxon>
    </lineage>
</organism>
<feature type="region of interest" description="Disordered" evidence="1">
    <location>
        <begin position="353"/>
        <end position="372"/>
    </location>
</feature>
<feature type="compositionally biased region" description="Basic and acidic residues" evidence="1">
    <location>
        <begin position="120"/>
        <end position="133"/>
    </location>
</feature>
<dbReference type="AlphaFoldDB" id="A0A9P8Y0F6"/>
<feature type="compositionally biased region" description="Acidic residues" evidence="1">
    <location>
        <begin position="458"/>
        <end position="471"/>
    </location>
</feature>
<keyword evidence="4" id="KW-1185">Reference proteome</keyword>
<evidence type="ECO:0000313" key="4">
    <source>
        <dbReference type="Proteomes" id="UP000756346"/>
    </source>
</evidence>
<feature type="transmembrane region" description="Helical" evidence="2">
    <location>
        <begin position="409"/>
        <end position="430"/>
    </location>
</feature>
<feature type="region of interest" description="Disordered" evidence="1">
    <location>
        <begin position="441"/>
        <end position="518"/>
    </location>
</feature>
<feature type="compositionally biased region" description="Polar residues" evidence="1">
    <location>
        <begin position="178"/>
        <end position="189"/>
    </location>
</feature>
<feature type="compositionally biased region" description="Basic residues" evidence="1">
    <location>
        <begin position="483"/>
        <end position="493"/>
    </location>
</feature>